<comment type="similarity">
    <text evidence="1">Belongs to the UPF0213 family.</text>
</comment>
<feature type="domain" description="GIY-YIG" evidence="2">
    <location>
        <begin position="3"/>
        <end position="80"/>
    </location>
</feature>
<dbReference type="Gene3D" id="3.40.1440.10">
    <property type="entry name" value="GIY-YIG endonuclease"/>
    <property type="match status" value="1"/>
</dbReference>
<gene>
    <name evidence="3" type="ordered locus">Phep_0895</name>
</gene>
<evidence type="ECO:0000259" key="2">
    <source>
        <dbReference type="PROSITE" id="PS50164"/>
    </source>
</evidence>
<dbReference type="RefSeq" id="WP_012781061.1">
    <property type="nucleotide sequence ID" value="NC_013061.1"/>
</dbReference>
<dbReference type="SMART" id="SM00465">
    <property type="entry name" value="GIYc"/>
    <property type="match status" value="1"/>
</dbReference>
<dbReference type="PANTHER" id="PTHR34477">
    <property type="entry name" value="UPF0213 PROTEIN YHBQ"/>
    <property type="match status" value="1"/>
</dbReference>
<sequence>MDRGGCIYIMSNLARTTFYIGVTSDLYARIQEHKTKKYPNSFTAKYKLHFCIYYEMQPSIEEAIAREKEVKKWSRSKKIKLITTLNPKWNDLWEEIQQW</sequence>
<dbReference type="AlphaFoldDB" id="C6Y2C4"/>
<evidence type="ECO:0000313" key="4">
    <source>
        <dbReference type="Proteomes" id="UP000000852"/>
    </source>
</evidence>
<dbReference type="EMBL" id="CP001681">
    <property type="protein sequence ID" value="ACU03117.1"/>
    <property type="molecule type" value="Genomic_DNA"/>
</dbReference>
<dbReference type="InterPro" id="IPR035901">
    <property type="entry name" value="GIY-YIG_endonuc_sf"/>
</dbReference>
<dbReference type="PANTHER" id="PTHR34477:SF5">
    <property type="entry name" value="BSL5627 PROTEIN"/>
    <property type="match status" value="1"/>
</dbReference>
<dbReference type="CDD" id="cd10448">
    <property type="entry name" value="GIY-YIG_unchar_3"/>
    <property type="match status" value="1"/>
</dbReference>
<accession>C6Y2C4</accession>
<dbReference type="eggNOG" id="COG2827">
    <property type="taxonomic scope" value="Bacteria"/>
</dbReference>
<organism evidence="3 4">
    <name type="scientific">Pedobacter heparinus (strain ATCC 13125 / DSM 2366 / CIP 104194 / JCM 7457 / NBRC 12017 / NCIMB 9290 / NRRL B-14731 / HIM 762-3)</name>
    <dbReference type="NCBI Taxonomy" id="485917"/>
    <lineage>
        <taxon>Bacteria</taxon>
        <taxon>Pseudomonadati</taxon>
        <taxon>Bacteroidota</taxon>
        <taxon>Sphingobacteriia</taxon>
        <taxon>Sphingobacteriales</taxon>
        <taxon>Sphingobacteriaceae</taxon>
        <taxon>Pedobacter</taxon>
    </lineage>
</organism>
<dbReference type="Pfam" id="PF01541">
    <property type="entry name" value="GIY-YIG"/>
    <property type="match status" value="1"/>
</dbReference>
<protein>
    <submittedName>
        <fullName evidence="3">Excinuclease ABC C subunit domain protein</fullName>
    </submittedName>
</protein>
<dbReference type="SUPFAM" id="SSF82771">
    <property type="entry name" value="GIY-YIG endonuclease"/>
    <property type="match status" value="1"/>
</dbReference>
<proteinExistence type="inferred from homology"/>
<evidence type="ECO:0000313" key="3">
    <source>
        <dbReference type="EMBL" id="ACU03117.1"/>
    </source>
</evidence>
<dbReference type="Proteomes" id="UP000000852">
    <property type="component" value="Chromosome"/>
</dbReference>
<evidence type="ECO:0000256" key="1">
    <source>
        <dbReference type="ARBA" id="ARBA00007435"/>
    </source>
</evidence>
<dbReference type="InterPro" id="IPR050190">
    <property type="entry name" value="UPF0213_domain"/>
</dbReference>
<dbReference type="OrthoDB" id="1495241at2"/>
<dbReference type="KEGG" id="phe:Phep_0895"/>
<dbReference type="InterPro" id="IPR000305">
    <property type="entry name" value="GIY-YIG_endonuc"/>
</dbReference>
<name>C6Y2C4_PEDHD</name>
<reference evidence="3 4" key="1">
    <citation type="journal article" date="2009" name="Stand. Genomic Sci.">
        <title>Complete genome sequence of Pedobacter heparinus type strain (HIM 762-3).</title>
        <authorList>
            <person name="Han C."/>
            <person name="Spring S."/>
            <person name="Lapidus A."/>
            <person name="Del Rio T.G."/>
            <person name="Tice H."/>
            <person name="Copeland A."/>
            <person name="Cheng J.F."/>
            <person name="Lucas S."/>
            <person name="Chen F."/>
            <person name="Nolan M."/>
            <person name="Bruce D."/>
            <person name="Goodwin L."/>
            <person name="Pitluck S."/>
            <person name="Ivanova N."/>
            <person name="Mavromatis K."/>
            <person name="Mikhailova N."/>
            <person name="Pati A."/>
            <person name="Chen A."/>
            <person name="Palaniappan K."/>
            <person name="Land M."/>
            <person name="Hauser L."/>
            <person name="Chang Y.J."/>
            <person name="Jeffries C.C."/>
            <person name="Saunders E."/>
            <person name="Chertkov O."/>
            <person name="Brettin T."/>
            <person name="Goker M."/>
            <person name="Rohde M."/>
            <person name="Bristow J."/>
            <person name="Eisen J.A."/>
            <person name="Markowitz V."/>
            <person name="Hugenholtz P."/>
            <person name="Kyrpides N.C."/>
            <person name="Klenk H.P."/>
            <person name="Detter J.C."/>
        </authorList>
    </citation>
    <scope>NUCLEOTIDE SEQUENCE [LARGE SCALE GENOMIC DNA]</scope>
    <source>
        <strain evidence="4">ATCC 13125 / DSM 2366 / CIP 104194 / JCM 7457 / NBRC 12017 / NCIMB 9290 / NRRL B-14731 / HIM 762-3</strain>
    </source>
</reference>
<dbReference type="STRING" id="485917.Phep_0895"/>
<dbReference type="PROSITE" id="PS50164">
    <property type="entry name" value="GIY_YIG"/>
    <property type="match status" value="1"/>
</dbReference>
<keyword evidence="4" id="KW-1185">Reference proteome</keyword>
<dbReference type="HOGENOM" id="CLU_135650_3_1_10"/>